<organism evidence="1 2">
    <name type="scientific">Dorea longicatena</name>
    <dbReference type="NCBI Taxonomy" id="88431"/>
    <lineage>
        <taxon>Bacteria</taxon>
        <taxon>Bacillati</taxon>
        <taxon>Bacillota</taxon>
        <taxon>Clostridia</taxon>
        <taxon>Lachnospirales</taxon>
        <taxon>Lachnospiraceae</taxon>
        <taxon>Dorea</taxon>
    </lineage>
</organism>
<dbReference type="Proteomes" id="UP000446719">
    <property type="component" value="Unassembled WGS sequence"/>
</dbReference>
<proteinExistence type="predicted"/>
<evidence type="ECO:0000313" key="2">
    <source>
        <dbReference type="Proteomes" id="UP000446719"/>
    </source>
</evidence>
<comment type="caution">
    <text evidence="1">The sequence shown here is derived from an EMBL/GenBank/DDBJ whole genome shotgun (WGS) entry which is preliminary data.</text>
</comment>
<sequence length="57" mass="6751">MIMPDTWTPVFDLTNKNRVDKWLSDGKKQLKLVIGNIMSKRKGNFVDRKLYSRKPEL</sequence>
<gene>
    <name evidence="1" type="ORF">GT565_07430</name>
</gene>
<name>A0A845KNN5_9FIRM</name>
<evidence type="ECO:0000313" key="1">
    <source>
        <dbReference type="EMBL" id="MZK17940.1"/>
    </source>
</evidence>
<accession>A0A845KNN5</accession>
<dbReference type="EMBL" id="WWSB01000007">
    <property type="protein sequence ID" value="MZK17940.1"/>
    <property type="molecule type" value="Genomic_DNA"/>
</dbReference>
<dbReference type="AlphaFoldDB" id="A0A845KNN5"/>
<protein>
    <submittedName>
        <fullName evidence="1">Uncharacterized protein</fullName>
    </submittedName>
</protein>
<reference evidence="1 2" key="1">
    <citation type="journal article" date="2019" name="Nat. Med.">
        <title>A library of human gut bacterial isolates paired with longitudinal multiomics data enables mechanistic microbiome research.</title>
        <authorList>
            <person name="Poyet M."/>
            <person name="Groussin M."/>
            <person name="Gibbons S.M."/>
            <person name="Avila-Pacheco J."/>
            <person name="Jiang X."/>
            <person name="Kearney S.M."/>
            <person name="Perrotta A.R."/>
            <person name="Berdy B."/>
            <person name="Zhao S."/>
            <person name="Lieberman T.D."/>
            <person name="Swanson P.K."/>
            <person name="Smith M."/>
            <person name="Roesemann S."/>
            <person name="Alexander J.E."/>
            <person name="Rich S.A."/>
            <person name="Livny J."/>
            <person name="Vlamakis H."/>
            <person name="Clish C."/>
            <person name="Bullock K."/>
            <person name="Deik A."/>
            <person name="Scott J."/>
            <person name="Pierce K.A."/>
            <person name="Xavier R.J."/>
            <person name="Alm E.J."/>
        </authorList>
    </citation>
    <scope>NUCLEOTIDE SEQUENCE [LARGE SCALE GENOMIC DNA]</scope>
    <source>
        <strain evidence="1 2">BIOML-A7</strain>
    </source>
</reference>